<dbReference type="SUPFAM" id="SSF52833">
    <property type="entry name" value="Thioredoxin-like"/>
    <property type="match status" value="1"/>
</dbReference>
<dbReference type="Gene3D" id="1.20.1050.10">
    <property type="match status" value="1"/>
</dbReference>
<dbReference type="InterPro" id="IPR010987">
    <property type="entry name" value="Glutathione-S-Trfase_C-like"/>
</dbReference>
<dbReference type="PANTHER" id="PTHR11571:SF150">
    <property type="entry name" value="GLUTATHIONE S-TRANSFERASE"/>
    <property type="match status" value="1"/>
</dbReference>
<accession>A0A9P6PXE2</accession>
<evidence type="ECO:0000259" key="2">
    <source>
        <dbReference type="PROSITE" id="PS50405"/>
    </source>
</evidence>
<dbReference type="GO" id="GO:0004364">
    <property type="term" value="F:glutathione transferase activity"/>
    <property type="evidence" value="ECO:0007669"/>
    <property type="project" value="TreeGrafter"/>
</dbReference>
<organism evidence="3 4">
    <name type="scientific">Actinomortierella ambigua</name>
    <dbReference type="NCBI Taxonomy" id="1343610"/>
    <lineage>
        <taxon>Eukaryota</taxon>
        <taxon>Fungi</taxon>
        <taxon>Fungi incertae sedis</taxon>
        <taxon>Mucoromycota</taxon>
        <taxon>Mortierellomycotina</taxon>
        <taxon>Mortierellomycetes</taxon>
        <taxon>Mortierellales</taxon>
        <taxon>Mortierellaceae</taxon>
        <taxon>Actinomortierella</taxon>
    </lineage>
</organism>
<dbReference type="InterPro" id="IPR050213">
    <property type="entry name" value="GST_superfamily"/>
</dbReference>
<feature type="domain" description="GST C-terminal" evidence="2">
    <location>
        <begin position="88"/>
        <end position="227"/>
    </location>
</feature>
<dbReference type="InterPro" id="IPR040079">
    <property type="entry name" value="Glutathione_S-Trfase"/>
</dbReference>
<evidence type="ECO:0000313" key="4">
    <source>
        <dbReference type="Proteomes" id="UP000807716"/>
    </source>
</evidence>
<dbReference type="PANTHER" id="PTHR11571">
    <property type="entry name" value="GLUTATHIONE S-TRANSFERASE"/>
    <property type="match status" value="1"/>
</dbReference>
<protein>
    <recommendedName>
        <fullName evidence="5">Glutathione S-transferase</fullName>
    </recommendedName>
</protein>
<keyword evidence="4" id="KW-1185">Reference proteome</keyword>
<dbReference type="Pfam" id="PF14497">
    <property type="entry name" value="GST_C_3"/>
    <property type="match status" value="1"/>
</dbReference>
<dbReference type="OrthoDB" id="414243at2759"/>
<evidence type="ECO:0000313" key="3">
    <source>
        <dbReference type="EMBL" id="KAG0254515.1"/>
    </source>
</evidence>
<name>A0A9P6PXE2_9FUNG</name>
<dbReference type="PROSITE" id="PS50405">
    <property type="entry name" value="GST_CTER"/>
    <property type="match status" value="1"/>
</dbReference>
<dbReference type="AlphaFoldDB" id="A0A9P6PXE2"/>
<proteinExistence type="predicted"/>
<dbReference type="InterPro" id="IPR036282">
    <property type="entry name" value="Glutathione-S-Trfase_C_sf"/>
</dbReference>
<gene>
    <name evidence="3" type="ORF">DFQ27_006805</name>
</gene>
<evidence type="ECO:0000259" key="1">
    <source>
        <dbReference type="PROSITE" id="PS50404"/>
    </source>
</evidence>
<evidence type="ECO:0008006" key="5">
    <source>
        <dbReference type="Google" id="ProtNLM"/>
    </source>
</evidence>
<dbReference type="GO" id="GO:0006749">
    <property type="term" value="P:glutathione metabolic process"/>
    <property type="evidence" value="ECO:0007669"/>
    <property type="project" value="TreeGrafter"/>
</dbReference>
<dbReference type="InterPro" id="IPR004045">
    <property type="entry name" value="Glutathione_S-Trfase_N"/>
</dbReference>
<dbReference type="EMBL" id="JAAAJB010000511">
    <property type="protein sequence ID" value="KAG0254515.1"/>
    <property type="molecule type" value="Genomic_DNA"/>
</dbReference>
<dbReference type="Gene3D" id="3.40.30.10">
    <property type="entry name" value="Glutaredoxin"/>
    <property type="match status" value="1"/>
</dbReference>
<dbReference type="Proteomes" id="UP000807716">
    <property type="component" value="Unassembled WGS sequence"/>
</dbReference>
<dbReference type="InterPro" id="IPR036249">
    <property type="entry name" value="Thioredoxin-like_sf"/>
</dbReference>
<dbReference type="InterPro" id="IPR004046">
    <property type="entry name" value="GST_C"/>
</dbReference>
<dbReference type="SUPFAM" id="SSF47616">
    <property type="entry name" value="GST C-terminal domain-like"/>
    <property type="match status" value="1"/>
</dbReference>
<feature type="domain" description="GST N-terminal" evidence="1">
    <location>
        <begin position="4"/>
        <end position="86"/>
    </location>
</feature>
<sequence>MAASKFQLHYFKAHGLGATARAMLTIAGADWEDKFQSWDDWIAVKPTTPLGTLPVLTETTESGETIEVPEAAAINQYVASKFGLDGSTDIEKMRVNVVISVTYGLSSFWQHKVLQTSPEETPKYLEELKTTQVPQWIERTEKLLVKNGSNGHFVGDKITHADVVVSGILDHMLAVGGMDAVLNEKTAPNLFANKRKTDSHPRYHAFRKSDLFNEMSAGMEAFIVPKFPFDMKKSHIC</sequence>
<reference evidence="3" key="1">
    <citation type="journal article" date="2020" name="Fungal Divers.">
        <title>Resolving the Mortierellaceae phylogeny through synthesis of multi-gene phylogenetics and phylogenomics.</title>
        <authorList>
            <person name="Vandepol N."/>
            <person name="Liber J."/>
            <person name="Desiro A."/>
            <person name="Na H."/>
            <person name="Kennedy M."/>
            <person name="Barry K."/>
            <person name="Grigoriev I.V."/>
            <person name="Miller A.N."/>
            <person name="O'Donnell K."/>
            <person name="Stajich J.E."/>
            <person name="Bonito G."/>
        </authorList>
    </citation>
    <scope>NUCLEOTIDE SEQUENCE</scope>
    <source>
        <strain evidence="3">BC1065</strain>
    </source>
</reference>
<comment type="caution">
    <text evidence="3">The sequence shown here is derived from an EMBL/GenBank/DDBJ whole genome shotgun (WGS) entry which is preliminary data.</text>
</comment>
<dbReference type="SFLD" id="SFLDS00019">
    <property type="entry name" value="Glutathione_Transferase_(cytos"/>
    <property type="match status" value="1"/>
</dbReference>
<dbReference type="PROSITE" id="PS50404">
    <property type="entry name" value="GST_NTER"/>
    <property type="match status" value="1"/>
</dbReference>